<feature type="DNA-binding region" description="Homeobox" evidence="1">
    <location>
        <begin position="52"/>
        <end position="111"/>
    </location>
</feature>
<evidence type="ECO:0000313" key="6">
    <source>
        <dbReference type="Proteomes" id="UP001162131"/>
    </source>
</evidence>
<evidence type="ECO:0000256" key="1">
    <source>
        <dbReference type="PROSITE-ProRule" id="PRU00108"/>
    </source>
</evidence>
<dbReference type="InterPro" id="IPR001356">
    <property type="entry name" value="HD"/>
</dbReference>
<dbReference type="SUPFAM" id="SSF46689">
    <property type="entry name" value="Homeodomain-like"/>
    <property type="match status" value="1"/>
</dbReference>
<accession>A0AAU9K855</accession>
<dbReference type="InterPro" id="IPR009057">
    <property type="entry name" value="Homeodomain-like_sf"/>
</dbReference>
<organism evidence="5 6">
    <name type="scientific">Blepharisma stoltei</name>
    <dbReference type="NCBI Taxonomy" id="1481888"/>
    <lineage>
        <taxon>Eukaryota</taxon>
        <taxon>Sar</taxon>
        <taxon>Alveolata</taxon>
        <taxon>Ciliophora</taxon>
        <taxon>Postciliodesmatophora</taxon>
        <taxon>Heterotrichea</taxon>
        <taxon>Heterotrichida</taxon>
        <taxon>Blepharismidae</taxon>
        <taxon>Blepharisma</taxon>
    </lineage>
</organism>
<keyword evidence="1 2" id="KW-0539">Nucleus</keyword>
<keyword evidence="6" id="KW-1185">Reference proteome</keyword>
<keyword evidence="1 2" id="KW-0238">DNA-binding</keyword>
<dbReference type="Gene3D" id="1.10.10.60">
    <property type="entry name" value="Homeodomain-like"/>
    <property type="match status" value="1"/>
</dbReference>
<protein>
    <recommendedName>
        <fullName evidence="4">Homeobox domain-containing protein</fullName>
    </recommendedName>
</protein>
<evidence type="ECO:0000256" key="2">
    <source>
        <dbReference type="RuleBase" id="RU000682"/>
    </source>
</evidence>
<dbReference type="GO" id="GO:0003677">
    <property type="term" value="F:DNA binding"/>
    <property type="evidence" value="ECO:0007669"/>
    <property type="project" value="UniProtKB-UniRule"/>
</dbReference>
<proteinExistence type="predicted"/>
<evidence type="ECO:0000256" key="3">
    <source>
        <dbReference type="SAM" id="MobiDB-lite"/>
    </source>
</evidence>
<gene>
    <name evidence="5" type="ORF">BSTOLATCC_MIC57939</name>
</gene>
<evidence type="ECO:0000259" key="4">
    <source>
        <dbReference type="PROSITE" id="PS50071"/>
    </source>
</evidence>
<comment type="caution">
    <text evidence="5">The sequence shown here is derived from an EMBL/GenBank/DDBJ whole genome shotgun (WGS) entry which is preliminary data.</text>
</comment>
<dbReference type="Pfam" id="PF00046">
    <property type="entry name" value="Homeodomain"/>
    <property type="match status" value="1"/>
</dbReference>
<comment type="subcellular location">
    <subcellularLocation>
        <location evidence="1 2">Nucleus</location>
    </subcellularLocation>
</comment>
<dbReference type="GO" id="GO:0005634">
    <property type="term" value="C:nucleus"/>
    <property type="evidence" value="ECO:0007669"/>
    <property type="project" value="UniProtKB-SubCell"/>
</dbReference>
<dbReference type="PROSITE" id="PS50071">
    <property type="entry name" value="HOMEOBOX_2"/>
    <property type="match status" value="1"/>
</dbReference>
<feature type="region of interest" description="Disordered" evidence="3">
    <location>
        <begin position="26"/>
        <end position="46"/>
    </location>
</feature>
<name>A0AAU9K855_9CILI</name>
<keyword evidence="1 2" id="KW-0371">Homeobox</keyword>
<evidence type="ECO:0000313" key="5">
    <source>
        <dbReference type="EMBL" id="CAG9333119.1"/>
    </source>
</evidence>
<sequence>MKTRLRIFENKKHNFSSKYQSDDLDSQCMETKEESEMSTEESPIHESCAKKIRRKRNRKSDYQVNILKAHFDMNTNWTKEQVVELAKQAGLSEAQVYKWGWDYKKKLRLEGKCENDINLQCEETLAPSVLDYELYLVQKDYRRSVTSWNFGSSIGLFSSPYSLLA</sequence>
<dbReference type="EMBL" id="CAJZBQ010000056">
    <property type="protein sequence ID" value="CAG9333119.1"/>
    <property type="molecule type" value="Genomic_DNA"/>
</dbReference>
<dbReference type="AlphaFoldDB" id="A0AAU9K855"/>
<dbReference type="Proteomes" id="UP001162131">
    <property type="component" value="Unassembled WGS sequence"/>
</dbReference>
<dbReference type="SMART" id="SM00389">
    <property type="entry name" value="HOX"/>
    <property type="match status" value="1"/>
</dbReference>
<dbReference type="CDD" id="cd00086">
    <property type="entry name" value="homeodomain"/>
    <property type="match status" value="1"/>
</dbReference>
<reference evidence="5" key="1">
    <citation type="submission" date="2021-09" db="EMBL/GenBank/DDBJ databases">
        <authorList>
            <consortium name="AG Swart"/>
            <person name="Singh M."/>
            <person name="Singh A."/>
            <person name="Seah K."/>
            <person name="Emmerich C."/>
        </authorList>
    </citation>
    <scope>NUCLEOTIDE SEQUENCE</scope>
    <source>
        <strain evidence="5">ATCC30299</strain>
    </source>
</reference>
<feature type="domain" description="Homeobox" evidence="4">
    <location>
        <begin position="50"/>
        <end position="110"/>
    </location>
</feature>